<dbReference type="GO" id="GO:0055085">
    <property type="term" value="P:transmembrane transport"/>
    <property type="evidence" value="ECO:0007669"/>
    <property type="project" value="InterPro"/>
</dbReference>
<feature type="signal peptide" evidence="10">
    <location>
        <begin position="1"/>
        <end position="18"/>
    </location>
</feature>
<dbReference type="GO" id="GO:0098797">
    <property type="term" value="C:plasma membrane protein complex"/>
    <property type="evidence" value="ECO:0007669"/>
    <property type="project" value="TreeGrafter"/>
</dbReference>
<evidence type="ECO:0000313" key="12">
    <source>
        <dbReference type="EMBL" id="OAQ39114.1"/>
    </source>
</evidence>
<dbReference type="GO" id="GO:0015031">
    <property type="term" value="P:protein transport"/>
    <property type="evidence" value="ECO:0007669"/>
    <property type="project" value="UniProtKB-KW"/>
</dbReference>
<evidence type="ECO:0000259" key="11">
    <source>
        <dbReference type="PROSITE" id="PS52015"/>
    </source>
</evidence>
<dbReference type="Pfam" id="PF03544">
    <property type="entry name" value="TonB_C"/>
    <property type="match status" value="1"/>
</dbReference>
<comment type="subcellular location">
    <subcellularLocation>
        <location evidence="1">Cell inner membrane</location>
        <topology evidence="1">Single-pass membrane protein</topology>
        <orientation evidence="1">Periplasmic side</orientation>
    </subcellularLocation>
</comment>
<dbReference type="PROSITE" id="PS52015">
    <property type="entry name" value="TONB_CTD"/>
    <property type="match status" value="1"/>
</dbReference>
<protein>
    <recommendedName>
        <fullName evidence="11">TonB C-terminal domain-containing protein</fullName>
    </recommendedName>
</protein>
<comment type="caution">
    <text evidence="12">The sequence shown here is derived from an EMBL/GenBank/DDBJ whole genome shotgun (WGS) entry which is preliminary data.</text>
</comment>
<sequence>MKTLITLFLLVSFSFCKAQEAKQVKTFLFNKQITSFGCNDRKVDNIDSADFIRTISVEKNNENLYDVTDYYLNKKVKSIASSTNNNAFPNYSGNVISYYKNGEKESEELYVKGQLLGNAIYFNQNGTIKKKAFYSVDDKKRSIEKIEELNDSFGKPYLDKEGSGTFNEVDGYGQVISGAYLNGLKVNEWKIINPKDNDTYYDEYDNGKYISGKTIDANGQTIKYDELEKLPEFNGGLPAFGSFLGRNLRYPPKARDNNTQGRVILSFVVDKEGKLVDIKILKGVAEDIDNEALRVMNLSPKWIPGTQRGKPIRISYTVPIVFQLQTNSPAREKHFGSYRN</sequence>
<keyword evidence="9" id="KW-0472">Membrane</keyword>
<dbReference type="InterPro" id="IPR051045">
    <property type="entry name" value="TonB-dependent_transducer"/>
</dbReference>
<dbReference type="NCBIfam" id="TIGR01352">
    <property type="entry name" value="tonB_Cterm"/>
    <property type="match status" value="1"/>
</dbReference>
<reference evidence="12 13" key="1">
    <citation type="submission" date="2016-04" db="EMBL/GenBank/DDBJ databases">
        <authorList>
            <person name="Evans L.H."/>
            <person name="Alamgir A."/>
            <person name="Owens N."/>
            <person name="Weber N.D."/>
            <person name="Virtaneva K."/>
            <person name="Barbian K."/>
            <person name="Babar A."/>
            <person name="Rosenke K."/>
        </authorList>
    </citation>
    <scope>NUCLEOTIDE SEQUENCE [LARGE SCALE GENOMIC DNA]</scope>
    <source>
        <strain evidence="12 13">CCM 8644</strain>
    </source>
</reference>
<evidence type="ECO:0000256" key="1">
    <source>
        <dbReference type="ARBA" id="ARBA00004383"/>
    </source>
</evidence>
<evidence type="ECO:0000256" key="4">
    <source>
        <dbReference type="ARBA" id="ARBA00022475"/>
    </source>
</evidence>
<dbReference type="PANTHER" id="PTHR33446:SF2">
    <property type="entry name" value="PROTEIN TONB"/>
    <property type="match status" value="1"/>
</dbReference>
<evidence type="ECO:0000256" key="3">
    <source>
        <dbReference type="ARBA" id="ARBA00022448"/>
    </source>
</evidence>
<dbReference type="RefSeq" id="WP_068822641.1">
    <property type="nucleotide sequence ID" value="NZ_LWHJ01000028.1"/>
</dbReference>
<gene>
    <name evidence="12" type="ORF">A5893_10615</name>
</gene>
<keyword evidence="7" id="KW-0653">Protein transport</keyword>
<evidence type="ECO:0000256" key="9">
    <source>
        <dbReference type="ARBA" id="ARBA00023136"/>
    </source>
</evidence>
<evidence type="ECO:0000256" key="10">
    <source>
        <dbReference type="SAM" id="SignalP"/>
    </source>
</evidence>
<dbReference type="EMBL" id="LWHJ01000028">
    <property type="protein sequence ID" value="OAQ39114.1"/>
    <property type="molecule type" value="Genomic_DNA"/>
</dbReference>
<keyword evidence="10" id="KW-0732">Signal</keyword>
<evidence type="ECO:0000256" key="2">
    <source>
        <dbReference type="ARBA" id="ARBA00006555"/>
    </source>
</evidence>
<keyword evidence="4" id="KW-1003">Cell membrane</keyword>
<dbReference type="STRING" id="1826909.A5893_10615"/>
<dbReference type="PANTHER" id="PTHR33446">
    <property type="entry name" value="PROTEIN TONB-RELATED"/>
    <property type="match status" value="1"/>
</dbReference>
<dbReference type="Proteomes" id="UP000078459">
    <property type="component" value="Unassembled WGS sequence"/>
</dbReference>
<evidence type="ECO:0000256" key="8">
    <source>
        <dbReference type="ARBA" id="ARBA00022989"/>
    </source>
</evidence>
<keyword evidence="3" id="KW-0813">Transport</keyword>
<name>A0A179DDY8_9SPHI</name>
<dbReference type="SUPFAM" id="SSF74653">
    <property type="entry name" value="TolA/TonB C-terminal domain"/>
    <property type="match status" value="1"/>
</dbReference>
<dbReference type="AlphaFoldDB" id="A0A179DDY8"/>
<keyword evidence="5" id="KW-0997">Cell inner membrane</keyword>
<feature type="domain" description="TonB C-terminal" evidence="11">
    <location>
        <begin position="235"/>
        <end position="331"/>
    </location>
</feature>
<dbReference type="InterPro" id="IPR006260">
    <property type="entry name" value="TonB/TolA_C"/>
</dbReference>
<evidence type="ECO:0000256" key="6">
    <source>
        <dbReference type="ARBA" id="ARBA00022692"/>
    </source>
</evidence>
<organism evidence="12 13">
    <name type="scientific">Pedobacter psychrophilus</name>
    <dbReference type="NCBI Taxonomy" id="1826909"/>
    <lineage>
        <taxon>Bacteria</taxon>
        <taxon>Pseudomonadati</taxon>
        <taxon>Bacteroidota</taxon>
        <taxon>Sphingobacteriia</taxon>
        <taxon>Sphingobacteriales</taxon>
        <taxon>Sphingobacteriaceae</taxon>
        <taxon>Pedobacter</taxon>
    </lineage>
</organism>
<proteinExistence type="inferred from homology"/>
<dbReference type="GO" id="GO:0031992">
    <property type="term" value="F:energy transducer activity"/>
    <property type="evidence" value="ECO:0007669"/>
    <property type="project" value="TreeGrafter"/>
</dbReference>
<dbReference type="Gene3D" id="3.30.1150.10">
    <property type="match status" value="1"/>
</dbReference>
<reference evidence="12 13" key="2">
    <citation type="submission" date="2016-06" db="EMBL/GenBank/DDBJ databases">
        <title>Pedobacter psychrophilus sp. nov., isolated from Antarctic fragmentary rock.</title>
        <authorList>
            <person name="Svec P."/>
        </authorList>
    </citation>
    <scope>NUCLEOTIDE SEQUENCE [LARGE SCALE GENOMIC DNA]</scope>
    <source>
        <strain evidence="12 13">CCM 8644</strain>
    </source>
</reference>
<accession>A0A179DDY8</accession>
<feature type="chain" id="PRO_5008100400" description="TonB C-terminal domain-containing protein" evidence="10">
    <location>
        <begin position="19"/>
        <end position="340"/>
    </location>
</feature>
<keyword evidence="6" id="KW-0812">Transmembrane</keyword>
<dbReference type="OrthoDB" id="649093at2"/>
<dbReference type="SUPFAM" id="SSF82185">
    <property type="entry name" value="Histone H3 K4-specific methyltransferase SET7/9 N-terminal domain"/>
    <property type="match status" value="1"/>
</dbReference>
<keyword evidence="13" id="KW-1185">Reference proteome</keyword>
<evidence type="ECO:0000256" key="5">
    <source>
        <dbReference type="ARBA" id="ARBA00022519"/>
    </source>
</evidence>
<evidence type="ECO:0000313" key="13">
    <source>
        <dbReference type="Proteomes" id="UP000078459"/>
    </source>
</evidence>
<comment type="similarity">
    <text evidence="2">Belongs to the TonB family.</text>
</comment>
<evidence type="ECO:0000256" key="7">
    <source>
        <dbReference type="ARBA" id="ARBA00022927"/>
    </source>
</evidence>
<dbReference type="InterPro" id="IPR037682">
    <property type="entry name" value="TonB_C"/>
</dbReference>
<keyword evidence="8" id="KW-1133">Transmembrane helix</keyword>
<dbReference type="Gene3D" id="3.90.930.1">
    <property type="match status" value="1"/>
</dbReference>